<keyword evidence="2" id="KW-1185">Reference proteome</keyword>
<dbReference type="STRING" id="1576369.SAMN05421753_11792"/>
<organism evidence="1 2">
    <name type="scientific">Planctomicrobium piriforme</name>
    <dbReference type="NCBI Taxonomy" id="1576369"/>
    <lineage>
        <taxon>Bacteria</taxon>
        <taxon>Pseudomonadati</taxon>
        <taxon>Planctomycetota</taxon>
        <taxon>Planctomycetia</taxon>
        <taxon>Planctomycetales</taxon>
        <taxon>Planctomycetaceae</taxon>
        <taxon>Planctomicrobium</taxon>
    </lineage>
</organism>
<sequence length="114" mass="12860">MKPTSHSKGTETGLICPRCGGSEFEMRRLKRLDNSLRRRRRCLGCGLVKNSYETWTVPGSEYQRGALPAAPEIVESALRITSWLKEHGIIENTNCSDEVIGHDSRRTTRNGNQE</sequence>
<protein>
    <submittedName>
        <fullName evidence="1">Uncharacterized protein</fullName>
    </submittedName>
</protein>
<gene>
    <name evidence="1" type="ORF">SAMN05421753_11792</name>
</gene>
<dbReference type="Proteomes" id="UP000199518">
    <property type="component" value="Unassembled WGS sequence"/>
</dbReference>
<accession>A0A1I3Q0R1</accession>
<evidence type="ECO:0000313" key="1">
    <source>
        <dbReference type="EMBL" id="SFJ27041.1"/>
    </source>
</evidence>
<dbReference type="AlphaFoldDB" id="A0A1I3Q0R1"/>
<proteinExistence type="predicted"/>
<reference evidence="2" key="1">
    <citation type="submission" date="2016-10" db="EMBL/GenBank/DDBJ databases">
        <authorList>
            <person name="Varghese N."/>
            <person name="Submissions S."/>
        </authorList>
    </citation>
    <scope>NUCLEOTIDE SEQUENCE [LARGE SCALE GENOMIC DNA]</scope>
    <source>
        <strain evidence="2">DSM 26348</strain>
    </source>
</reference>
<evidence type="ECO:0000313" key="2">
    <source>
        <dbReference type="Proteomes" id="UP000199518"/>
    </source>
</evidence>
<name>A0A1I3Q0R1_9PLAN</name>
<dbReference type="EMBL" id="FOQD01000017">
    <property type="protein sequence ID" value="SFJ27041.1"/>
    <property type="molecule type" value="Genomic_DNA"/>
</dbReference>